<evidence type="ECO:0000313" key="1">
    <source>
        <dbReference type="EMBL" id="MDP0967040.1"/>
    </source>
</evidence>
<accession>A0AAW8AEC2</accession>
<reference evidence="1" key="1">
    <citation type="submission" date="2023-07" db="EMBL/GenBank/DDBJ databases">
        <authorList>
            <person name="Peng Z."/>
        </authorList>
    </citation>
    <scope>NUCLEOTIDE SEQUENCE</scope>
    <source>
        <strain evidence="1">KP219</strain>
    </source>
</reference>
<sequence length="26" mass="3312">MHFFLQHLCIQFYFLSERQEAAEIYF</sequence>
<dbReference type="AlphaFoldDB" id="A0AAW8AEC2"/>
<proteinExistence type="predicted"/>
<dbReference type="RefSeq" id="WP_228958326.1">
    <property type="nucleotide sequence ID" value="NZ_LR890204.1"/>
</dbReference>
<dbReference type="EMBL" id="JAUUIA010000005">
    <property type="protein sequence ID" value="MDP0967040.1"/>
    <property type="molecule type" value="Genomic_DNA"/>
</dbReference>
<name>A0AAW8AEC2_KLEPN</name>
<evidence type="ECO:0000313" key="2">
    <source>
        <dbReference type="Proteomes" id="UP001244490"/>
    </source>
</evidence>
<gene>
    <name evidence="1" type="ORF">Q6294_08270</name>
</gene>
<dbReference type="Proteomes" id="UP001244490">
    <property type="component" value="Unassembled WGS sequence"/>
</dbReference>
<comment type="caution">
    <text evidence="1">The sequence shown here is derived from an EMBL/GenBank/DDBJ whole genome shotgun (WGS) entry which is preliminary data.</text>
</comment>
<organism evidence="1 2">
    <name type="scientific">Klebsiella pneumoniae</name>
    <dbReference type="NCBI Taxonomy" id="573"/>
    <lineage>
        <taxon>Bacteria</taxon>
        <taxon>Pseudomonadati</taxon>
        <taxon>Pseudomonadota</taxon>
        <taxon>Gammaproteobacteria</taxon>
        <taxon>Enterobacterales</taxon>
        <taxon>Enterobacteriaceae</taxon>
        <taxon>Klebsiella/Raoultella group</taxon>
        <taxon>Klebsiella</taxon>
        <taxon>Klebsiella pneumoniae complex</taxon>
    </lineage>
</organism>
<protein>
    <submittedName>
        <fullName evidence="1">Uncharacterized protein</fullName>
    </submittedName>
</protein>